<dbReference type="RefSeq" id="WP_138248765.1">
    <property type="nucleotide sequence ID" value="NZ_AP022616.1"/>
</dbReference>
<comment type="caution">
    <text evidence="1">The sequence shown here is derived from an EMBL/GenBank/DDBJ whole genome shotgun (WGS) entry which is preliminary data.</text>
</comment>
<evidence type="ECO:0000313" key="1">
    <source>
        <dbReference type="EMBL" id="TLH69815.1"/>
    </source>
</evidence>
<organism evidence="1 2">
    <name type="scientific">Mycolicibacterium phocaicum</name>
    <dbReference type="NCBI Taxonomy" id="319706"/>
    <lineage>
        <taxon>Bacteria</taxon>
        <taxon>Bacillati</taxon>
        <taxon>Actinomycetota</taxon>
        <taxon>Actinomycetes</taxon>
        <taxon>Mycobacteriales</taxon>
        <taxon>Mycobacteriaceae</taxon>
        <taxon>Mycolicibacterium</taxon>
    </lineage>
</organism>
<dbReference type="AlphaFoldDB" id="A0A7I7ZLE5"/>
<dbReference type="Proteomes" id="UP000309984">
    <property type="component" value="Unassembled WGS sequence"/>
</dbReference>
<keyword evidence="1" id="KW-0378">Hydrolase</keyword>
<gene>
    <name evidence="1" type="ORF">C1S79_09340</name>
</gene>
<reference evidence="1 2" key="1">
    <citation type="submission" date="2018-01" db="EMBL/GenBank/DDBJ databases">
        <title>Comparative genomics of Mycobacterium mucogenicum and Mycobacterium neoaurum clade members emphasizing tRNA and non-coding RNA.</title>
        <authorList>
            <person name="Behra P.R.K."/>
            <person name="Pettersson B.M.F."/>
            <person name="Das S."/>
            <person name="Dasgupta S."/>
            <person name="Kirsebom L.A."/>
        </authorList>
    </citation>
    <scope>NUCLEOTIDE SEQUENCE [LARGE SCALE GENOMIC DNA]</scope>
    <source>
        <strain evidence="1 2">DSM 45104</strain>
    </source>
</reference>
<protein>
    <submittedName>
        <fullName evidence="1">Alpha/beta hydrolase</fullName>
    </submittedName>
</protein>
<keyword evidence="2" id="KW-1185">Reference proteome</keyword>
<dbReference type="GO" id="GO:0016787">
    <property type="term" value="F:hydrolase activity"/>
    <property type="evidence" value="ECO:0007669"/>
    <property type="project" value="UniProtKB-KW"/>
</dbReference>
<dbReference type="InterPro" id="IPR029058">
    <property type="entry name" value="AB_hydrolase_fold"/>
</dbReference>
<dbReference type="EMBL" id="POTM01000027">
    <property type="protein sequence ID" value="TLH69815.1"/>
    <property type="molecule type" value="Genomic_DNA"/>
</dbReference>
<dbReference type="SUPFAM" id="SSF53474">
    <property type="entry name" value="alpha/beta-Hydrolases"/>
    <property type="match status" value="1"/>
</dbReference>
<evidence type="ECO:0000313" key="2">
    <source>
        <dbReference type="Proteomes" id="UP000309984"/>
    </source>
</evidence>
<dbReference type="Gene3D" id="3.40.50.1820">
    <property type="entry name" value="alpha/beta hydrolase"/>
    <property type="match status" value="1"/>
</dbReference>
<sequence length="305" mass="33762">MSDDTAAQEAFDGFVAMWTTGTTGGRRAPVLRSPDEVGLDYEDVFFPSMDGVPLEGWFIPADSDRLVIHNHFLPGNRYGYPGHLPEFGGLGGFEVNFLPEYKALHDAGYNVLAYDIRNHGRSGQGNGGIAGIGLTEYRDVIGSLRYAGARPDTKSMKKVLLSVCLGADSTAVAWSKHPEEFAEIQAMVMLQPVSGRYIVEEFVKAVGMADGYVKFDQAVHERTGFRIAEQSPLEYVKAVTVPTLVAQVRDDTMTRPQDVQDIYDAIPVADKSLHWIEGTNRRFDGYNYLGVHPEVAIDWFDKYIA</sequence>
<accession>A0A7I7ZLE5</accession>
<proteinExistence type="predicted"/>
<name>A0A7I7ZLE5_9MYCO</name>